<protein>
    <submittedName>
        <fullName evidence="1">Uncharacterized protein</fullName>
    </submittedName>
</protein>
<reference evidence="1 2" key="1">
    <citation type="journal article" date="2012" name="J. Virol.">
        <title>Genome of Klebsiella sp.-Infecting Bacteriophage vB_KleM_RaK2.</title>
        <authorList>
            <person name="Simoliunas E."/>
            <person name="Kaliniene L."/>
            <person name="Truncaite L."/>
            <person name="Klausa V."/>
            <person name="Zajanckauskaite A."/>
            <person name="Meskys R."/>
        </authorList>
    </citation>
    <scope>NUCLEOTIDE SEQUENCE [LARGE SCALE GENOMIC DNA]</scope>
</reference>
<dbReference type="RefSeq" id="YP_007007550.1">
    <property type="nucleotide sequence ID" value="NC_019526.1"/>
</dbReference>
<proteinExistence type="predicted"/>
<name>H6X4K2_9CAUD</name>
<dbReference type="GeneID" id="14012983"/>
<dbReference type="KEGG" id="vg:14012983"/>
<gene>
    <name evidence="1" type="ORF">RaK2_00395</name>
</gene>
<sequence>MLRSILRDCYIEAYYYKNWNTKMYSNTLYYSFNEYLDYISEEFNEKYNSIVLTYNSKEHVLNNIEMSLKFITLHLSSSELPTTIIIHPSYLDKI</sequence>
<evidence type="ECO:0000313" key="1">
    <source>
        <dbReference type="EMBL" id="AFA44668.1"/>
    </source>
</evidence>
<dbReference type="EMBL" id="JQ513383">
    <property type="protein sequence ID" value="AFA44668.1"/>
    <property type="molecule type" value="Genomic_DNA"/>
</dbReference>
<evidence type="ECO:0000313" key="2">
    <source>
        <dbReference type="Proteomes" id="UP000007524"/>
    </source>
</evidence>
<dbReference type="Proteomes" id="UP000007524">
    <property type="component" value="Segment"/>
</dbReference>
<keyword evidence="2" id="KW-1185">Reference proteome</keyword>
<accession>H6X4K2</accession>
<organism evidence="1 2">
    <name type="scientific">Klebsiella phage vB_KleM_RaK2</name>
    <dbReference type="NCBI Taxonomy" id="1147094"/>
    <lineage>
        <taxon>Viruses</taxon>
        <taxon>Duplodnaviria</taxon>
        <taxon>Heunggongvirae</taxon>
        <taxon>Uroviricota</taxon>
        <taxon>Caudoviricetes</taxon>
        <taxon>Alcyoneusvirus</taxon>
        <taxon>Alcyoneusvirus RaK2</taxon>
    </lineage>
</organism>